<accession>A0ABW0R3R2</accession>
<feature type="compositionally biased region" description="Basic residues" evidence="1">
    <location>
        <begin position="23"/>
        <end position="38"/>
    </location>
</feature>
<evidence type="ECO:0000313" key="2">
    <source>
        <dbReference type="EMBL" id="MFC5531838.1"/>
    </source>
</evidence>
<dbReference type="RefSeq" id="WP_378113799.1">
    <property type="nucleotide sequence ID" value="NZ_JBHSNC010000056.1"/>
</dbReference>
<dbReference type="EMBL" id="JBHSNC010000056">
    <property type="protein sequence ID" value="MFC5531838.1"/>
    <property type="molecule type" value="Genomic_DNA"/>
</dbReference>
<keyword evidence="3" id="KW-1185">Reference proteome</keyword>
<proteinExistence type="predicted"/>
<name>A0ABW0R3R2_9BACL</name>
<organism evidence="2 3">
    <name type="scientific">Cohnella yongneupensis</name>
    <dbReference type="NCBI Taxonomy" id="425006"/>
    <lineage>
        <taxon>Bacteria</taxon>
        <taxon>Bacillati</taxon>
        <taxon>Bacillota</taxon>
        <taxon>Bacilli</taxon>
        <taxon>Bacillales</taxon>
        <taxon>Paenibacillaceae</taxon>
        <taxon>Cohnella</taxon>
    </lineage>
</organism>
<evidence type="ECO:0000313" key="3">
    <source>
        <dbReference type="Proteomes" id="UP001596108"/>
    </source>
</evidence>
<feature type="region of interest" description="Disordered" evidence="1">
    <location>
        <begin position="1"/>
        <end position="38"/>
    </location>
</feature>
<gene>
    <name evidence="2" type="ORF">ACFPQ4_20675</name>
</gene>
<reference evidence="3" key="1">
    <citation type="journal article" date="2019" name="Int. J. Syst. Evol. Microbiol.">
        <title>The Global Catalogue of Microorganisms (GCM) 10K type strain sequencing project: providing services to taxonomists for standard genome sequencing and annotation.</title>
        <authorList>
            <consortium name="The Broad Institute Genomics Platform"/>
            <consortium name="The Broad Institute Genome Sequencing Center for Infectious Disease"/>
            <person name="Wu L."/>
            <person name="Ma J."/>
        </authorList>
    </citation>
    <scope>NUCLEOTIDE SEQUENCE [LARGE SCALE GENOMIC DNA]</scope>
    <source>
        <strain evidence="3">CGMCC 1.18578</strain>
    </source>
</reference>
<comment type="caution">
    <text evidence="2">The sequence shown here is derived from an EMBL/GenBank/DDBJ whole genome shotgun (WGS) entry which is preliminary data.</text>
</comment>
<dbReference type="InterPro" id="IPR058705">
    <property type="entry name" value="A_ENA"/>
</dbReference>
<evidence type="ECO:0000256" key="1">
    <source>
        <dbReference type="SAM" id="MobiDB-lite"/>
    </source>
</evidence>
<protein>
    <submittedName>
        <fullName evidence="2">Uncharacterized protein</fullName>
    </submittedName>
</protein>
<sequence length="89" mass="10035">MNAEGDKIQYAIGVPDGPGDQPKHHHKHHCKKHRHRCKRHGKIGKVLKVNKSVRKTIESVASKERILLEKLKTIMDYLDPIGPTGATRA</sequence>
<dbReference type="Pfam" id="PF26595">
    <property type="entry name" value="A_ENA"/>
    <property type="match status" value="1"/>
</dbReference>
<dbReference type="Proteomes" id="UP001596108">
    <property type="component" value="Unassembled WGS sequence"/>
</dbReference>